<dbReference type="EC" id="7.1.1.2" evidence="4"/>
<dbReference type="GO" id="GO:0008137">
    <property type="term" value="F:NADH dehydrogenase (ubiquinone) activity"/>
    <property type="evidence" value="ECO:0007669"/>
    <property type="project" value="UniProtKB-EC"/>
</dbReference>
<gene>
    <name evidence="21" type="primary">ND2</name>
</gene>
<evidence type="ECO:0000259" key="20">
    <source>
        <dbReference type="Pfam" id="PF00361"/>
    </source>
</evidence>
<evidence type="ECO:0000256" key="11">
    <source>
        <dbReference type="ARBA" id="ARBA00022982"/>
    </source>
</evidence>
<dbReference type="AlphaFoldDB" id="B3IUL2"/>
<evidence type="ECO:0000256" key="8">
    <source>
        <dbReference type="ARBA" id="ARBA00022692"/>
    </source>
</evidence>
<keyword evidence="10" id="KW-1278">Translocase</keyword>
<comment type="subcellular location">
    <subcellularLocation>
        <location evidence="2">Mitochondrion inner membrane</location>
        <topology evidence="2">Multi-pass membrane protein</topology>
    </subcellularLocation>
</comment>
<organism evidence="21">
    <name type="scientific">Walchia hayashii</name>
    <dbReference type="NCBI Taxonomy" id="436352"/>
    <lineage>
        <taxon>Eukaryota</taxon>
        <taxon>Metazoa</taxon>
        <taxon>Ecdysozoa</taxon>
        <taxon>Arthropoda</taxon>
        <taxon>Chelicerata</taxon>
        <taxon>Arachnida</taxon>
        <taxon>Acari</taxon>
        <taxon>Acariformes</taxon>
        <taxon>Trombidiformes</taxon>
        <taxon>Prostigmata</taxon>
        <taxon>Anystina</taxon>
        <taxon>Parasitengona</taxon>
        <taxon>Trombiculoidea</taxon>
        <taxon>Trombiculidae</taxon>
        <taxon>Walchia</taxon>
    </lineage>
</organism>
<feature type="domain" description="NADH:quinone oxidoreductase/Mrp antiporter transmembrane" evidence="20">
    <location>
        <begin position="22"/>
        <end position="260"/>
    </location>
</feature>
<keyword evidence="6" id="KW-0813">Transport</keyword>
<dbReference type="InterPro" id="IPR050175">
    <property type="entry name" value="Complex_I_Subunit_2"/>
</dbReference>
<sequence>MQSLISLTMMISAPMMMMYTESWMTNWMMLEISSISFISLMKSNSMNEGMMIYFLTQSFGSMMILMSMMETNSSNTESTQNKMMITLGITIKLGMIPFHQWFIKMGEMTTMKELMMLFTIQKAAPLIVLSWNPQNYMMMIIIMMSMMMSLFLQMSQTSMKMLLTYSSIFQTSWISMISMINIKILMMYYMIYSITLMMVMKEMKKTKTFFLTKQTKSFNINLSINMVSMSGIPPLLGFIPKWMTLKMLIKEKSMMTLAMSMIIMSVVSFFIYFQIFFTMWMKKKSKFKPMKKMKPTSIMQILIPILTIVAL</sequence>
<evidence type="ECO:0000256" key="7">
    <source>
        <dbReference type="ARBA" id="ARBA00022660"/>
    </source>
</evidence>
<evidence type="ECO:0000256" key="19">
    <source>
        <dbReference type="SAM" id="Phobius"/>
    </source>
</evidence>
<evidence type="ECO:0000256" key="1">
    <source>
        <dbReference type="ARBA" id="ARBA00003257"/>
    </source>
</evidence>
<keyword evidence="11" id="KW-0249">Electron transport</keyword>
<dbReference type="CTD" id="4536"/>
<evidence type="ECO:0000256" key="3">
    <source>
        <dbReference type="ARBA" id="ARBA00007012"/>
    </source>
</evidence>
<keyword evidence="9" id="KW-0999">Mitochondrion inner membrane</keyword>
<dbReference type="GO" id="GO:0006120">
    <property type="term" value="P:mitochondrial electron transport, NADH to ubiquinone"/>
    <property type="evidence" value="ECO:0007669"/>
    <property type="project" value="TreeGrafter"/>
</dbReference>
<evidence type="ECO:0000256" key="15">
    <source>
        <dbReference type="ARBA" id="ARBA00023128"/>
    </source>
</evidence>
<protein>
    <recommendedName>
        <fullName evidence="5">NADH-ubiquinone oxidoreductase chain 2</fullName>
        <ecNumber evidence="4">7.1.1.2</ecNumber>
    </recommendedName>
    <alternativeName>
        <fullName evidence="17">NADH dehydrogenase subunit 2</fullName>
    </alternativeName>
</protein>
<dbReference type="PANTHER" id="PTHR46552">
    <property type="entry name" value="NADH-UBIQUINONE OXIDOREDUCTASE CHAIN 2"/>
    <property type="match status" value="1"/>
</dbReference>
<evidence type="ECO:0000256" key="2">
    <source>
        <dbReference type="ARBA" id="ARBA00004448"/>
    </source>
</evidence>
<evidence type="ECO:0000256" key="6">
    <source>
        <dbReference type="ARBA" id="ARBA00022448"/>
    </source>
</evidence>
<keyword evidence="14" id="KW-0830">Ubiquinone</keyword>
<proteinExistence type="inferred from homology"/>
<dbReference type="Pfam" id="PF00361">
    <property type="entry name" value="Proton_antipo_M"/>
    <property type="match status" value="1"/>
</dbReference>
<evidence type="ECO:0000256" key="12">
    <source>
        <dbReference type="ARBA" id="ARBA00022989"/>
    </source>
</evidence>
<dbReference type="PANTHER" id="PTHR46552:SF1">
    <property type="entry name" value="NADH-UBIQUINONE OXIDOREDUCTASE CHAIN 2"/>
    <property type="match status" value="1"/>
</dbReference>
<evidence type="ECO:0000256" key="16">
    <source>
        <dbReference type="ARBA" id="ARBA00023136"/>
    </source>
</evidence>
<evidence type="ECO:0000256" key="18">
    <source>
        <dbReference type="ARBA" id="ARBA00049551"/>
    </source>
</evidence>
<keyword evidence="13" id="KW-0520">NAD</keyword>
<comment type="catalytic activity">
    <reaction evidence="18">
        <text>a ubiquinone + NADH + 5 H(+)(in) = a ubiquinol + NAD(+) + 4 H(+)(out)</text>
        <dbReference type="Rhea" id="RHEA:29091"/>
        <dbReference type="Rhea" id="RHEA-COMP:9565"/>
        <dbReference type="Rhea" id="RHEA-COMP:9566"/>
        <dbReference type="ChEBI" id="CHEBI:15378"/>
        <dbReference type="ChEBI" id="CHEBI:16389"/>
        <dbReference type="ChEBI" id="CHEBI:17976"/>
        <dbReference type="ChEBI" id="CHEBI:57540"/>
        <dbReference type="ChEBI" id="CHEBI:57945"/>
        <dbReference type="EC" id="7.1.1.2"/>
    </reaction>
</comment>
<comment type="function">
    <text evidence="1">Core subunit of the mitochondrial membrane respiratory chain NADH dehydrogenase (Complex I) that is believed to belong to the minimal assembly required for catalysis. Complex I functions in the transfer of electrons from NADH to the respiratory chain. The immediate electron acceptor for the enzyme is believed to be ubiquinone.</text>
</comment>
<evidence type="ECO:0000256" key="14">
    <source>
        <dbReference type="ARBA" id="ARBA00023075"/>
    </source>
</evidence>
<feature type="transmembrane region" description="Helical" evidence="19">
    <location>
        <begin position="255"/>
        <end position="281"/>
    </location>
</feature>
<evidence type="ECO:0000256" key="17">
    <source>
        <dbReference type="ARBA" id="ARBA00031028"/>
    </source>
</evidence>
<evidence type="ECO:0000256" key="5">
    <source>
        <dbReference type="ARBA" id="ARBA00021008"/>
    </source>
</evidence>
<feature type="transmembrane region" description="Helical" evidence="19">
    <location>
        <begin position="83"/>
        <end position="102"/>
    </location>
</feature>
<evidence type="ECO:0000256" key="4">
    <source>
        <dbReference type="ARBA" id="ARBA00012944"/>
    </source>
</evidence>
<comment type="similarity">
    <text evidence="3">Belongs to the complex I subunit 2 family.</text>
</comment>
<accession>B3IUL2</accession>
<dbReference type="RefSeq" id="YP_001837110.1">
    <property type="nucleotide sequence ID" value="NC_010595.1"/>
</dbReference>
<evidence type="ECO:0000256" key="10">
    <source>
        <dbReference type="ARBA" id="ARBA00022967"/>
    </source>
</evidence>
<dbReference type="GeneID" id="6220778"/>
<keyword evidence="7" id="KW-0679">Respiratory chain</keyword>
<geneLocation type="mitochondrion" evidence="21"/>
<name>B3IUL2_9ACAR</name>
<keyword evidence="15 21" id="KW-0496">Mitochondrion</keyword>
<evidence type="ECO:0000256" key="9">
    <source>
        <dbReference type="ARBA" id="ARBA00022792"/>
    </source>
</evidence>
<evidence type="ECO:0000313" key="21">
    <source>
        <dbReference type="EMBL" id="BAG24166.1"/>
    </source>
</evidence>
<keyword evidence="12 19" id="KW-1133">Transmembrane helix</keyword>
<dbReference type="EMBL" id="AB300500">
    <property type="protein sequence ID" value="BAG24166.1"/>
    <property type="molecule type" value="Genomic_DNA"/>
</dbReference>
<dbReference type="GO" id="GO:0005743">
    <property type="term" value="C:mitochondrial inner membrane"/>
    <property type="evidence" value="ECO:0007669"/>
    <property type="project" value="UniProtKB-SubCell"/>
</dbReference>
<keyword evidence="16 19" id="KW-0472">Membrane</keyword>
<keyword evidence="8 19" id="KW-0812">Transmembrane</keyword>
<feature type="transmembrane region" description="Helical" evidence="19">
    <location>
        <begin position="224"/>
        <end position="243"/>
    </location>
</feature>
<evidence type="ECO:0000256" key="13">
    <source>
        <dbReference type="ARBA" id="ARBA00023027"/>
    </source>
</evidence>
<dbReference type="InterPro" id="IPR001750">
    <property type="entry name" value="ND/Mrp_TM"/>
</dbReference>
<reference evidence="21" key="1">
    <citation type="submission" date="2007-04" db="EMBL/GenBank/DDBJ databases">
        <title>Mitochondrial gene order and molecular phylogenetic analyses indicate that the Leptotrombidium mite is a paraphyletic.</title>
        <authorList>
            <person name="Mitani H."/>
            <person name="Yuasa S."/>
            <person name="Takahashi M."/>
            <person name="Fukunaga M."/>
        </authorList>
    </citation>
    <scope>NUCLEOTIDE SEQUENCE</scope>
    <source>
        <strain evidence="21">TWHW-1</strain>
    </source>
</reference>